<name>A0A9P6JR14_9AGAR</name>
<comment type="caution">
    <text evidence="1">The sequence shown here is derived from an EMBL/GenBank/DDBJ whole genome shotgun (WGS) entry which is preliminary data.</text>
</comment>
<reference evidence="1" key="1">
    <citation type="submission" date="2020-11" db="EMBL/GenBank/DDBJ databases">
        <authorList>
            <consortium name="DOE Joint Genome Institute"/>
            <person name="Ahrendt S."/>
            <person name="Riley R."/>
            <person name="Andreopoulos W."/>
            <person name="Labutti K."/>
            <person name="Pangilinan J."/>
            <person name="Ruiz-Duenas F.J."/>
            <person name="Barrasa J.M."/>
            <person name="Sanchez-Garcia M."/>
            <person name="Camarero S."/>
            <person name="Miyauchi S."/>
            <person name="Serrano A."/>
            <person name="Linde D."/>
            <person name="Babiker R."/>
            <person name="Drula E."/>
            <person name="Ayuso-Fernandez I."/>
            <person name="Pacheco R."/>
            <person name="Padilla G."/>
            <person name="Ferreira P."/>
            <person name="Barriuso J."/>
            <person name="Kellner H."/>
            <person name="Castanera R."/>
            <person name="Alfaro M."/>
            <person name="Ramirez L."/>
            <person name="Pisabarro A.G."/>
            <person name="Kuo A."/>
            <person name="Tritt A."/>
            <person name="Lipzen A."/>
            <person name="He G."/>
            <person name="Yan M."/>
            <person name="Ng V."/>
            <person name="Cullen D."/>
            <person name="Martin F."/>
            <person name="Rosso M.-N."/>
            <person name="Henrissat B."/>
            <person name="Hibbett D."/>
            <person name="Martinez A.T."/>
            <person name="Grigoriev I.V."/>
        </authorList>
    </citation>
    <scope>NUCLEOTIDE SEQUENCE</scope>
    <source>
        <strain evidence="1">CBS 506.95</strain>
    </source>
</reference>
<proteinExistence type="predicted"/>
<accession>A0A9P6JR14</accession>
<evidence type="ECO:0000313" key="1">
    <source>
        <dbReference type="EMBL" id="KAF9529428.1"/>
    </source>
</evidence>
<protein>
    <submittedName>
        <fullName evidence="1">Uncharacterized protein</fullName>
    </submittedName>
</protein>
<dbReference type="Proteomes" id="UP000807306">
    <property type="component" value="Unassembled WGS sequence"/>
</dbReference>
<gene>
    <name evidence="1" type="ORF">CPB83DRAFT_765014</name>
</gene>
<organism evidence="1 2">
    <name type="scientific">Crepidotus variabilis</name>
    <dbReference type="NCBI Taxonomy" id="179855"/>
    <lineage>
        <taxon>Eukaryota</taxon>
        <taxon>Fungi</taxon>
        <taxon>Dikarya</taxon>
        <taxon>Basidiomycota</taxon>
        <taxon>Agaricomycotina</taxon>
        <taxon>Agaricomycetes</taxon>
        <taxon>Agaricomycetidae</taxon>
        <taxon>Agaricales</taxon>
        <taxon>Agaricineae</taxon>
        <taxon>Crepidotaceae</taxon>
        <taxon>Crepidotus</taxon>
    </lineage>
</organism>
<dbReference type="EMBL" id="MU157846">
    <property type="protein sequence ID" value="KAF9529428.1"/>
    <property type="molecule type" value="Genomic_DNA"/>
</dbReference>
<sequence>MGIESATGLADDITIWDAPQPLSDKLMEYANEKMSEALDAYPDAVEKVHAFKEAISSFLVNIKEFEIQTQQLLQTKGFNHEEVKKTLGEKVDNILEQLTEEFKTPLPENQDERYEQREEIVDWTLDKLETALVDVYRAYGVSELDTRAKFQGAKENIKSIVMIIGNVAEAHPELVEILIISGVCLLLPEAWIARPLMKAFGFVADVAVGSRSVAAWTQRTFYRVAIGKGSWFAWLQKAAMKIVKG</sequence>
<keyword evidence="2" id="KW-1185">Reference proteome</keyword>
<evidence type="ECO:0000313" key="2">
    <source>
        <dbReference type="Proteomes" id="UP000807306"/>
    </source>
</evidence>
<dbReference type="OrthoDB" id="440424at2759"/>
<dbReference type="AlphaFoldDB" id="A0A9P6JR14"/>